<dbReference type="InterPro" id="IPR007372">
    <property type="entry name" value="Lipid/polyisoprenoid-bd_YceI"/>
</dbReference>
<reference evidence="3 4" key="1">
    <citation type="submission" date="2021-03" db="EMBL/GenBank/DDBJ databases">
        <title>Complete genome of Streptomyces formicae strain 1H-GS9 (DSM 100524).</title>
        <authorList>
            <person name="Atanasov K.E."/>
            <person name="Altabella T."/>
            <person name="Ferrer A."/>
        </authorList>
    </citation>
    <scope>NUCLEOTIDE SEQUENCE [LARGE SCALE GENOMIC DNA]</scope>
    <source>
        <strain evidence="3 4">1H-GS9</strain>
    </source>
</reference>
<dbReference type="Gene3D" id="2.40.128.110">
    <property type="entry name" value="Lipid/polyisoprenoid-binding, YceI-like"/>
    <property type="match status" value="1"/>
</dbReference>
<dbReference type="SUPFAM" id="SSF101874">
    <property type="entry name" value="YceI-like"/>
    <property type="match status" value="1"/>
</dbReference>
<sequence length="199" mass="21511">MLRNCQHNTVPGTRPHEALTGLYTIDPAHSVVGFSVRHAMVSNVRGKFGDFEGLLKLDGARPTLSEAYVSVQTGSLVTGVQDRDVHLTGPDFFHSSTFPLMTFRSTELAPAGDEDFRLSGHLRIKDVELPITTDLKFGGAGRDSLGKNRVGFEGTATVQRSDWGLNWNAWLEAGGALVSDKVKLIFDISAVQLTQSAAA</sequence>
<name>A0ABY3WPG7_9ACTN</name>
<evidence type="ECO:0000256" key="1">
    <source>
        <dbReference type="ARBA" id="ARBA00008812"/>
    </source>
</evidence>
<dbReference type="RefSeq" id="WP_242332380.1">
    <property type="nucleotide sequence ID" value="NZ_CP071872.1"/>
</dbReference>
<accession>A0ABY3WPG7</accession>
<dbReference type="Pfam" id="PF04264">
    <property type="entry name" value="YceI"/>
    <property type="match status" value="1"/>
</dbReference>
<comment type="similarity">
    <text evidence="1">Belongs to the UPF0312 family.</text>
</comment>
<dbReference type="PANTHER" id="PTHR34406:SF1">
    <property type="entry name" value="PROTEIN YCEI"/>
    <property type="match status" value="1"/>
</dbReference>
<keyword evidence="4" id="KW-1185">Reference proteome</keyword>
<proteinExistence type="inferred from homology"/>
<evidence type="ECO:0000313" key="4">
    <source>
        <dbReference type="Proteomes" id="UP000828924"/>
    </source>
</evidence>
<dbReference type="Proteomes" id="UP000828924">
    <property type="component" value="Chromosome"/>
</dbReference>
<dbReference type="InterPro" id="IPR036761">
    <property type="entry name" value="TTHA0802/YceI-like_sf"/>
</dbReference>
<dbReference type="SMART" id="SM00867">
    <property type="entry name" value="YceI"/>
    <property type="match status" value="1"/>
</dbReference>
<evidence type="ECO:0000259" key="2">
    <source>
        <dbReference type="SMART" id="SM00867"/>
    </source>
</evidence>
<evidence type="ECO:0000313" key="3">
    <source>
        <dbReference type="EMBL" id="UNM13481.1"/>
    </source>
</evidence>
<gene>
    <name evidence="3" type="ORF">J4032_20145</name>
</gene>
<protein>
    <submittedName>
        <fullName evidence="3">YceI family protein</fullName>
    </submittedName>
</protein>
<dbReference type="PANTHER" id="PTHR34406">
    <property type="entry name" value="PROTEIN YCEI"/>
    <property type="match status" value="1"/>
</dbReference>
<dbReference type="EMBL" id="CP071872">
    <property type="protein sequence ID" value="UNM13481.1"/>
    <property type="molecule type" value="Genomic_DNA"/>
</dbReference>
<feature type="domain" description="Lipid/polyisoprenoid-binding YceI-like" evidence="2">
    <location>
        <begin position="22"/>
        <end position="191"/>
    </location>
</feature>
<organism evidence="3 4">
    <name type="scientific">Streptomyces formicae</name>
    <dbReference type="NCBI Taxonomy" id="1616117"/>
    <lineage>
        <taxon>Bacteria</taxon>
        <taxon>Bacillati</taxon>
        <taxon>Actinomycetota</taxon>
        <taxon>Actinomycetes</taxon>
        <taxon>Kitasatosporales</taxon>
        <taxon>Streptomycetaceae</taxon>
        <taxon>Streptomyces</taxon>
    </lineage>
</organism>